<comment type="caution">
    <text evidence="5">The sequence shown here is derived from an EMBL/GenBank/DDBJ whole genome shotgun (WGS) entry which is preliminary data.</text>
</comment>
<keyword evidence="4" id="KW-0143">Chaperone</keyword>
<proteinExistence type="inferred from homology"/>
<organism evidence="5 6">
    <name type="scientific">Saccharopolyspora rectivirgula</name>
    <dbReference type="NCBI Taxonomy" id="28042"/>
    <lineage>
        <taxon>Bacteria</taxon>
        <taxon>Bacillati</taxon>
        <taxon>Actinomycetota</taxon>
        <taxon>Actinomycetes</taxon>
        <taxon>Pseudonocardiales</taxon>
        <taxon>Pseudonocardiaceae</taxon>
        <taxon>Saccharopolyspora</taxon>
    </lineage>
</organism>
<dbReference type="STRING" id="28042.GU90_03220"/>
<dbReference type="eggNOG" id="ENOG50300TN">
    <property type="taxonomic scope" value="Bacteria"/>
</dbReference>
<evidence type="ECO:0000256" key="3">
    <source>
        <dbReference type="ARBA" id="ARBA00022490"/>
    </source>
</evidence>
<keyword evidence="3" id="KW-0963">Cytoplasm</keyword>
<dbReference type="Pfam" id="PF14011">
    <property type="entry name" value="ESX-1_EspG"/>
    <property type="match status" value="1"/>
</dbReference>
<dbReference type="InterPro" id="IPR025734">
    <property type="entry name" value="EspG"/>
</dbReference>
<dbReference type="Proteomes" id="UP000031419">
    <property type="component" value="Unassembled WGS sequence"/>
</dbReference>
<dbReference type="EMBL" id="JNVU01000012">
    <property type="protein sequence ID" value="KEI45467.1"/>
    <property type="molecule type" value="Genomic_DNA"/>
</dbReference>
<keyword evidence="6" id="KW-1185">Reference proteome</keyword>
<evidence type="ECO:0000256" key="1">
    <source>
        <dbReference type="ARBA" id="ARBA00004496"/>
    </source>
</evidence>
<name>A0A073B2F0_9PSEU</name>
<sequence length="243" mass="27107">MVASYSNYGTPFQDIPRELEAAEQRCRDRGLIRFGGKVVDELQELLSIYSRTSVEYDLRFSAKKGTELRAAVCRSGDSAVRTVVDGDRVLLDPVRPSDLIPAIVGVLPQHPPAKIRPPINVDLAEMRAAMADVRRRGVEDDRAIEEAVRARGVNVSAFRRVNQLLSGPRLGLGELGVTIWDERGKEHRGEQTIRIIDLPAGRTAVYNSGTQRMFAGADLGTFNRVLSELTKQTQRQAAWEYQY</sequence>
<evidence type="ECO:0000313" key="5">
    <source>
        <dbReference type="EMBL" id="KEI45467.1"/>
    </source>
</evidence>
<accession>A0A073B2F0</accession>
<protein>
    <recommendedName>
        <fullName evidence="7">ESX secretion-associated protein EspG</fullName>
    </recommendedName>
</protein>
<evidence type="ECO:0000313" key="6">
    <source>
        <dbReference type="Proteomes" id="UP000031419"/>
    </source>
</evidence>
<evidence type="ECO:0000256" key="4">
    <source>
        <dbReference type="ARBA" id="ARBA00023186"/>
    </source>
</evidence>
<comment type="subcellular location">
    <subcellularLocation>
        <location evidence="1">Cytoplasm</location>
    </subcellularLocation>
</comment>
<gene>
    <name evidence="5" type="ORF">GU90_03220</name>
</gene>
<evidence type="ECO:0000256" key="2">
    <source>
        <dbReference type="ARBA" id="ARBA00006411"/>
    </source>
</evidence>
<reference evidence="5 6" key="1">
    <citation type="submission" date="2014-06" db="EMBL/GenBank/DDBJ databases">
        <title>Saccharopolyspora rectivirgula DSM-43113 Genome sequencing.</title>
        <authorList>
            <person name="Barrera C."/>
            <person name="Millon L."/>
            <person name="Rognon B."/>
            <person name="Zaugg C."/>
            <person name="Monod M."/>
        </authorList>
    </citation>
    <scope>NUCLEOTIDE SEQUENCE [LARGE SCALE GENOMIC DNA]</scope>
    <source>
        <strain evidence="5 6">DSM 43113</strain>
    </source>
</reference>
<dbReference type="AlphaFoldDB" id="A0A073B2F0"/>
<comment type="similarity">
    <text evidence="2">Belongs to the EspG family.</text>
</comment>
<evidence type="ECO:0008006" key="7">
    <source>
        <dbReference type="Google" id="ProtNLM"/>
    </source>
</evidence>